<dbReference type="SMART" id="SM00342">
    <property type="entry name" value="HTH_ARAC"/>
    <property type="match status" value="1"/>
</dbReference>
<dbReference type="Pfam" id="PF17853">
    <property type="entry name" value="GGDEF_2"/>
    <property type="match status" value="1"/>
</dbReference>
<dbReference type="EMBL" id="BMGR01000023">
    <property type="protein sequence ID" value="GGG25684.1"/>
    <property type="molecule type" value="Genomic_DNA"/>
</dbReference>
<dbReference type="GO" id="GO:0003700">
    <property type="term" value="F:DNA-binding transcription factor activity"/>
    <property type="evidence" value="ECO:0007669"/>
    <property type="project" value="InterPro"/>
</dbReference>
<dbReference type="InterPro" id="IPR018060">
    <property type="entry name" value="HTH_AraC"/>
</dbReference>
<dbReference type="PRINTS" id="PR00032">
    <property type="entry name" value="HTHARAC"/>
</dbReference>
<keyword evidence="8" id="KW-1185">Reference proteome</keyword>
<keyword evidence="4" id="KW-0597">Phosphoprotein</keyword>
<evidence type="ECO:0000256" key="3">
    <source>
        <dbReference type="ARBA" id="ARBA00023163"/>
    </source>
</evidence>
<dbReference type="SMART" id="SM00448">
    <property type="entry name" value="REC"/>
    <property type="match status" value="1"/>
</dbReference>
<sequence length="519" mass="59834">MCRVLLVDDEKMARVGLRSTFDWEENGYTLVGEASNGQNAMKWIENKEVDILITDIAMPVMDGLELTRKTREMCPWVKVLLLSCHSDFEYVREGIRLGASDYILKPTLDSDSLRSVLQQMRQKLQEEKQNQHIIEQFKDQQHSNTLKELEKTFCKALCGDAKAMMRMQQAWTEGNYRIAVVRPDVTGESSSEQEALFIEQSETLKQYIHEMFPSSISVQIRPDFMVAILPADKLKDAIVQKNIEYLRDQASFDRFQYSVGMSRIHNALSQIQSAYREAKKSLAYGFFNGPCRVLLAESQLLPEAEPPYDYMTALNELQESLTMGFHAKSKSYIDQIINCWVPQYRTKDDVLQEAEDLLSLFALCKDTDRAAVRQIRQLGHLRYVSEVAEHVKQCFIALCGGDEKPKPDKTLHQRIVMQAIKYIDAHYTESLSLQQVADEVCVSRNYFSEMFKRVTGQNFIDYLLALRVKKAKELLQSSSFKVYEVAERSGFNDVKYFSKQFKKMVGMSPAEFQGLREDK</sequence>
<feature type="domain" description="Response regulatory" evidence="6">
    <location>
        <begin position="3"/>
        <end position="120"/>
    </location>
</feature>
<dbReference type="InterPro" id="IPR011006">
    <property type="entry name" value="CheY-like_superfamily"/>
</dbReference>
<evidence type="ECO:0000256" key="1">
    <source>
        <dbReference type="ARBA" id="ARBA00023015"/>
    </source>
</evidence>
<evidence type="ECO:0000313" key="7">
    <source>
        <dbReference type="EMBL" id="GGG25684.1"/>
    </source>
</evidence>
<dbReference type="AlphaFoldDB" id="A0A917G6N8"/>
<dbReference type="SUPFAM" id="SSF46689">
    <property type="entry name" value="Homeodomain-like"/>
    <property type="match status" value="2"/>
</dbReference>
<organism evidence="7 8">
    <name type="scientific">Paenibacillus abyssi</name>
    <dbReference type="NCBI Taxonomy" id="1340531"/>
    <lineage>
        <taxon>Bacteria</taxon>
        <taxon>Bacillati</taxon>
        <taxon>Bacillota</taxon>
        <taxon>Bacilli</taxon>
        <taxon>Bacillales</taxon>
        <taxon>Paenibacillaceae</taxon>
        <taxon>Paenibacillus</taxon>
    </lineage>
</organism>
<dbReference type="Pfam" id="PF00072">
    <property type="entry name" value="Response_reg"/>
    <property type="match status" value="1"/>
</dbReference>
<dbReference type="Pfam" id="PF12833">
    <property type="entry name" value="HTH_18"/>
    <property type="match status" value="1"/>
</dbReference>
<dbReference type="GO" id="GO:0043565">
    <property type="term" value="F:sequence-specific DNA binding"/>
    <property type="evidence" value="ECO:0007669"/>
    <property type="project" value="InterPro"/>
</dbReference>
<comment type="caution">
    <text evidence="7">The sequence shown here is derived from an EMBL/GenBank/DDBJ whole genome shotgun (WGS) entry which is preliminary data.</text>
</comment>
<feature type="domain" description="HTH araC/xylS-type" evidence="5">
    <location>
        <begin position="417"/>
        <end position="515"/>
    </location>
</feature>
<feature type="modified residue" description="4-aspartylphosphate" evidence="4">
    <location>
        <position position="55"/>
    </location>
</feature>
<dbReference type="GO" id="GO:0000160">
    <property type="term" value="P:phosphorelay signal transduction system"/>
    <property type="evidence" value="ECO:0007669"/>
    <property type="project" value="InterPro"/>
</dbReference>
<dbReference type="InterPro" id="IPR018062">
    <property type="entry name" value="HTH_AraC-typ_CS"/>
</dbReference>
<dbReference type="PROSITE" id="PS01124">
    <property type="entry name" value="HTH_ARAC_FAMILY_2"/>
    <property type="match status" value="1"/>
</dbReference>
<dbReference type="PANTHER" id="PTHR43280">
    <property type="entry name" value="ARAC-FAMILY TRANSCRIPTIONAL REGULATOR"/>
    <property type="match status" value="1"/>
</dbReference>
<dbReference type="PROSITE" id="PS50110">
    <property type="entry name" value="RESPONSE_REGULATORY"/>
    <property type="match status" value="1"/>
</dbReference>
<keyword evidence="1" id="KW-0805">Transcription regulation</keyword>
<reference evidence="7" key="2">
    <citation type="submission" date="2020-09" db="EMBL/GenBank/DDBJ databases">
        <authorList>
            <person name="Sun Q."/>
            <person name="Zhou Y."/>
        </authorList>
    </citation>
    <scope>NUCLEOTIDE SEQUENCE</scope>
    <source>
        <strain evidence="7">CGMCC 1.12987</strain>
    </source>
</reference>
<gene>
    <name evidence="7" type="ORF">GCM10010916_47650</name>
</gene>
<evidence type="ECO:0000259" key="5">
    <source>
        <dbReference type="PROSITE" id="PS01124"/>
    </source>
</evidence>
<dbReference type="Gene3D" id="1.10.10.60">
    <property type="entry name" value="Homeodomain-like"/>
    <property type="match status" value="2"/>
</dbReference>
<accession>A0A917G6N8</accession>
<dbReference type="PANTHER" id="PTHR43280:SF2">
    <property type="entry name" value="HTH-TYPE TRANSCRIPTIONAL REGULATOR EXSA"/>
    <property type="match status" value="1"/>
</dbReference>
<evidence type="ECO:0000256" key="2">
    <source>
        <dbReference type="ARBA" id="ARBA00023125"/>
    </source>
</evidence>
<dbReference type="PROSITE" id="PS00041">
    <property type="entry name" value="HTH_ARAC_FAMILY_1"/>
    <property type="match status" value="1"/>
</dbReference>
<protein>
    <submittedName>
        <fullName evidence="7">AraC family transcriptional regulator</fullName>
    </submittedName>
</protein>
<dbReference type="CDD" id="cd17536">
    <property type="entry name" value="REC_YesN-like"/>
    <property type="match status" value="1"/>
</dbReference>
<keyword evidence="2" id="KW-0238">DNA-binding</keyword>
<dbReference type="InterPro" id="IPR041522">
    <property type="entry name" value="CdaR_GGDEF"/>
</dbReference>
<dbReference type="InterPro" id="IPR020449">
    <property type="entry name" value="Tscrpt_reg_AraC-type_HTH"/>
</dbReference>
<reference evidence="7" key="1">
    <citation type="journal article" date="2014" name="Int. J. Syst. Evol. Microbiol.">
        <title>Complete genome sequence of Corynebacterium casei LMG S-19264T (=DSM 44701T), isolated from a smear-ripened cheese.</title>
        <authorList>
            <consortium name="US DOE Joint Genome Institute (JGI-PGF)"/>
            <person name="Walter F."/>
            <person name="Albersmeier A."/>
            <person name="Kalinowski J."/>
            <person name="Ruckert C."/>
        </authorList>
    </citation>
    <scope>NUCLEOTIDE SEQUENCE</scope>
    <source>
        <strain evidence="7">CGMCC 1.12987</strain>
    </source>
</reference>
<evidence type="ECO:0000256" key="4">
    <source>
        <dbReference type="PROSITE-ProRule" id="PRU00169"/>
    </source>
</evidence>
<keyword evidence="3" id="KW-0804">Transcription</keyword>
<name>A0A917G6N8_9BACL</name>
<evidence type="ECO:0000259" key="6">
    <source>
        <dbReference type="PROSITE" id="PS50110"/>
    </source>
</evidence>
<dbReference type="Proteomes" id="UP000644756">
    <property type="component" value="Unassembled WGS sequence"/>
</dbReference>
<dbReference type="InterPro" id="IPR009057">
    <property type="entry name" value="Homeodomain-like_sf"/>
</dbReference>
<evidence type="ECO:0000313" key="8">
    <source>
        <dbReference type="Proteomes" id="UP000644756"/>
    </source>
</evidence>
<dbReference type="Gene3D" id="3.40.50.2300">
    <property type="match status" value="1"/>
</dbReference>
<dbReference type="RefSeq" id="WP_188533594.1">
    <property type="nucleotide sequence ID" value="NZ_BMGR01000023.1"/>
</dbReference>
<dbReference type="SUPFAM" id="SSF52172">
    <property type="entry name" value="CheY-like"/>
    <property type="match status" value="1"/>
</dbReference>
<proteinExistence type="predicted"/>
<dbReference type="InterPro" id="IPR001789">
    <property type="entry name" value="Sig_transdc_resp-reg_receiver"/>
</dbReference>